<keyword evidence="1" id="KW-0472">Membrane</keyword>
<dbReference type="InterPro" id="IPR021354">
    <property type="entry name" value="DUF2975"/>
</dbReference>
<feature type="transmembrane region" description="Helical" evidence="1">
    <location>
        <begin position="51"/>
        <end position="74"/>
    </location>
</feature>
<dbReference type="Proteomes" id="UP000298218">
    <property type="component" value="Unassembled WGS sequence"/>
</dbReference>
<keyword evidence="3" id="KW-1185">Reference proteome</keyword>
<proteinExistence type="predicted"/>
<dbReference type="AlphaFoldDB" id="A0A4Y8KKL7"/>
<sequence>MRRWTSFALNALLLVLLVLSVFTQVWALPHAVDSVVSVFPEVNPLAVPSIIWGVVAIACWQAIAVIGLRLVILVRDDRFDSSSFGWLRAIVGCLVAFIVLDASAFIALNVMGYTTPGVMLGLISGGLVALLGSGFLVLFLGTRPAVHYSHN</sequence>
<reference evidence="2 3" key="1">
    <citation type="submission" date="2019-03" db="EMBL/GenBank/DDBJ databases">
        <title>Genomics of glacier-inhabiting Cryobacterium strains.</title>
        <authorList>
            <person name="Liu Q."/>
            <person name="Xin Y.-H."/>
        </authorList>
    </citation>
    <scope>NUCLEOTIDE SEQUENCE [LARGE SCALE GENOMIC DNA]</scope>
    <source>
        <strain evidence="2 3">CGMCC 1.4292</strain>
    </source>
</reference>
<feature type="transmembrane region" description="Helical" evidence="1">
    <location>
        <begin position="120"/>
        <end position="141"/>
    </location>
</feature>
<dbReference type="RefSeq" id="WP_134172944.1">
    <property type="nucleotide sequence ID" value="NZ_SODI01000001.1"/>
</dbReference>
<name>A0A4Y8KKL7_9MICO</name>
<comment type="caution">
    <text evidence="2">The sequence shown here is derived from an EMBL/GenBank/DDBJ whole genome shotgun (WGS) entry which is preliminary data.</text>
</comment>
<gene>
    <name evidence="2" type="ORF">E3T53_14440</name>
</gene>
<feature type="transmembrane region" description="Helical" evidence="1">
    <location>
        <begin position="86"/>
        <end position="108"/>
    </location>
</feature>
<dbReference type="EMBL" id="SOHQ01000041">
    <property type="protein sequence ID" value="TFD75983.1"/>
    <property type="molecule type" value="Genomic_DNA"/>
</dbReference>
<evidence type="ECO:0000256" key="1">
    <source>
        <dbReference type="SAM" id="Phobius"/>
    </source>
</evidence>
<keyword evidence="1" id="KW-1133">Transmembrane helix</keyword>
<dbReference type="OrthoDB" id="5125191at2"/>
<keyword evidence="1" id="KW-0812">Transmembrane</keyword>
<evidence type="ECO:0000313" key="3">
    <source>
        <dbReference type="Proteomes" id="UP000298218"/>
    </source>
</evidence>
<dbReference type="Pfam" id="PF11188">
    <property type="entry name" value="DUF2975"/>
    <property type="match status" value="1"/>
</dbReference>
<protein>
    <submittedName>
        <fullName evidence="2">DUF2975 domain-containing protein</fullName>
    </submittedName>
</protein>
<organism evidence="2 3">
    <name type="scientific">Cryobacterium psychrophilum</name>
    <dbReference type="NCBI Taxonomy" id="41988"/>
    <lineage>
        <taxon>Bacteria</taxon>
        <taxon>Bacillati</taxon>
        <taxon>Actinomycetota</taxon>
        <taxon>Actinomycetes</taxon>
        <taxon>Micrococcales</taxon>
        <taxon>Microbacteriaceae</taxon>
        <taxon>Cryobacterium</taxon>
    </lineage>
</organism>
<accession>A0A4Y8KKL7</accession>
<evidence type="ECO:0000313" key="2">
    <source>
        <dbReference type="EMBL" id="TFD75983.1"/>
    </source>
</evidence>